<feature type="domain" description="TIR" evidence="6">
    <location>
        <begin position="1034"/>
        <end position="1201"/>
    </location>
</feature>
<dbReference type="GO" id="GO:0043531">
    <property type="term" value="F:ADP binding"/>
    <property type="evidence" value="ECO:0007669"/>
    <property type="project" value="InterPro"/>
</dbReference>
<dbReference type="SUPFAM" id="SSF52058">
    <property type="entry name" value="L domain-like"/>
    <property type="match status" value="3"/>
</dbReference>
<evidence type="ECO:0000256" key="5">
    <source>
        <dbReference type="SAM" id="MobiDB-lite"/>
    </source>
</evidence>
<dbReference type="OrthoDB" id="988765at2759"/>
<accession>A0A5B6WL06</accession>
<organism evidence="7 8">
    <name type="scientific">Gossypium australe</name>
    <dbReference type="NCBI Taxonomy" id="47621"/>
    <lineage>
        <taxon>Eukaryota</taxon>
        <taxon>Viridiplantae</taxon>
        <taxon>Streptophyta</taxon>
        <taxon>Embryophyta</taxon>
        <taxon>Tracheophyta</taxon>
        <taxon>Spermatophyta</taxon>
        <taxon>Magnoliopsida</taxon>
        <taxon>eudicotyledons</taxon>
        <taxon>Gunneridae</taxon>
        <taxon>Pentapetalae</taxon>
        <taxon>rosids</taxon>
        <taxon>malvids</taxon>
        <taxon>Malvales</taxon>
        <taxon>Malvaceae</taxon>
        <taxon>Malvoideae</taxon>
        <taxon>Gossypium</taxon>
    </lineage>
</organism>
<protein>
    <submittedName>
        <fullName evidence="7">Disease resistance protein TAO1-like</fullName>
    </submittedName>
</protein>
<keyword evidence="1" id="KW-0433">Leucine-rich repeat</keyword>
<dbReference type="Gene3D" id="3.40.50.10140">
    <property type="entry name" value="Toll/interleukin-1 receptor homology (TIR) domain"/>
    <property type="match status" value="2"/>
</dbReference>
<dbReference type="InterPro" id="IPR042197">
    <property type="entry name" value="Apaf_helical"/>
</dbReference>
<evidence type="ECO:0000313" key="7">
    <source>
        <dbReference type="EMBL" id="KAA3481948.1"/>
    </source>
</evidence>
<dbReference type="PROSITE" id="PS50231">
    <property type="entry name" value="RICIN_B_LECTIN"/>
    <property type="match status" value="2"/>
</dbReference>
<evidence type="ECO:0000256" key="3">
    <source>
        <dbReference type="ARBA" id="ARBA00022821"/>
    </source>
</evidence>
<dbReference type="Gene3D" id="3.40.50.300">
    <property type="entry name" value="P-loop containing nucleotide triphosphate hydrolases"/>
    <property type="match status" value="2"/>
</dbReference>
<sequence length="2065" mass="237334">MASSSSSSSTLMKYHVFLSFRGKDTRLSFTTHLLQALKDKGLDVFFDEDKLERGEQLSQELSRAIAVSNMSIILLSEDYASSNSCLAELSDIMDRYRSKQQIVLPIFYQVNPSDVENHDGSFKTSFDQHEATRSVDEVKRWKTAFAEVGKLEGWPIDGSISDRPETQYIKDVVEDVIKKLSNLKSGSASEELVGIDDQKRTILELIKKEDCRVIGLWGMGGQGKTTLADAVYKEISSEFDSSWFLENVREEIEKQGKKSLRNELLSKLLNSNVDIDTPSIGKIFQERLNNRKVLVVLDDISDPNQIDYMGVKHLGSGSKIIITSREKQVLKSGGADTIHEVKALNKDDSLQLFSTFAFKQLNPEVDFRDLSWKFVEYSQGSPLALKVLGCNLYGRTINAWESEMEKLGEYSRPEIFEVLKSSYDRLDKVEKNIFLDIACFFKGEPKKLIKHVLSCYQGVEDGISKLVSKCLINISSSYNGDIISMHDMLEEFGKDIIRQKSKTPRKCRRLWSHEHITRVLKYNQGTDRIQGMKLNTSHMDKQLLSPFVFENMTNLKYIIFYSSLMLLYGNCKKLYTNQVDIVSLPDELKYLRWDGYPCKSLPSNFNPKNLVVLKLLHGDMEQLWDGHPNLPNLREIDGFVNLREIRFFMCVNLRKIPNFSKAINLKILNCSGCESLVELWNEDDDMGLVNLREIRFNGCVNLRKIPNFSRAINLEILNCSYCKSLVELWNEDDDMGLVNLREIHFNGCVNLRKIPNFSRAINLEILNCSDCKSLVEIWSEDDDMGLVNLREIRFNGCVKLRKILNFSRAINLEILNCSYCKSLVELWNEDDDMGLVKLREIRFNWCANLRKIPNFSRAINLEILDCSGCESLVELWNEDDDMGLVKLREICFHRCVNLRKIPNFSRAINLEILDCSWCESLVELWNEDVDMGLVKLRVIRFHRCVNLRKIPNFSRAINLEILDCSWCESLVELWNEDDDMGLVKLRVICFRRCVNLRKIPNFSRAINLEILDCSWCESLVELWNEDDDMGLVKLRHQVFLSFRGEDTRLNFTSHLLKALKDTGMNVFFDEDILEKWDQLSLALSQAIAVANLSIIILSVNYASSKSCLAELSDIMRRKDTQGHIVLPIFYHVDPSDVRNLGGRFKTSFDDHELKNIDQVQQWQAAFAEVGKLKGWHIEGCKFDRPETEYIKDIVDYVIKKLMNSKFESVPEELVGIDDQKKMILRLIDQEDNRIIGLWGMGGIGKTTLADVVYKEASPRFEDHHFLQNVCEKLQKQGMESLRNDFLSKLLNQNICIDTPSIGSTLIQRLNNKRVIVVIDDVNDPDQIDCMVKSLLTSRDRQVLKNGGVDKLHEVKKLNENDSLRLFSTFAFKLLNPSANFRDLSNKFVKYAQGSPLALKVLGSKLYTKPKKDWESEVDKLKEYAQPKITQILKRSFDGLDELEKNIFLDIACFMKWTPKKDVEELLSCYYKGAVCGISNLIDKCLLEITPSQSIYLHDMLEEMGKDIVRQESKSIGMRSRLWDPEDVDKVLRYRKGTQSIEGIVLDMSQIKVELRLHPSTFENMINLKYLHFYSRNSDKKLLVKEHDTDLVNLSCFVLNGCKNLRKIPKLLGAINLVHIECIGCESLVELPCLNHLASLDSLNLDNCCSLKEFPELPNSISALHLTETAIEEVPDSIGHLEMDLHSCFWLESLHLLDLSSCPIAKFPEIPRNLKELCLPRTEIEEVPSCFDCQSSLTLLDLSGTSIKTVDGPSLIKRFENLERLKMNGCESLEFLSNVPLNLGCLEAHGCTSLEKVTFTYQNLFEVPDDVSMIFSNCFHLNQDSIDSIEKTAMIKVRAQIAPNRRIGDRFLAFAICLVADLTNCLHYQDLEFICEYQLKATDGGNEKFKTKWYDNEVRKFESELEDFEFMGDQVLILFHDDMVKKDKDYEEASFEFYIKGRNYRWKEDKDKIDGIEVKKCGVHVFYVDESLSNIVSDEDQSDEMSNNVSDEDKIDETSSDASDEDQLDETSSDASDEDQEMCNFEEMSKDVCSVGEDIPDPIPQRKRRKTKNTYDHEGNEDGSDW</sequence>
<dbReference type="InterPro" id="IPR027417">
    <property type="entry name" value="P-loop_NTPase"/>
</dbReference>
<evidence type="ECO:0000256" key="4">
    <source>
        <dbReference type="ARBA" id="ARBA00023027"/>
    </source>
</evidence>
<dbReference type="PRINTS" id="PR00364">
    <property type="entry name" value="DISEASERSIST"/>
</dbReference>
<evidence type="ECO:0000256" key="1">
    <source>
        <dbReference type="ARBA" id="ARBA00022614"/>
    </source>
</evidence>
<dbReference type="FunFam" id="3.40.50.10140:FF:000007">
    <property type="entry name" value="Disease resistance protein (TIR-NBS-LRR class)"/>
    <property type="match status" value="2"/>
</dbReference>
<keyword evidence="2" id="KW-0677">Repeat</keyword>
<dbReference type="GO" id="GO:0007165">
    <property type="term" value="P:signal transduction"/>
    <property type="evidence" value="ECO:0007669"/>
    <property type="project" value="InterPro"/>
</dbReference>
<keyword evidence="4" id="KW-0520">NAD</keyword>
<dbReference type="Pfam" id="PF01582">
    <property type="entry name" value="TIR"/>
    <property type="match status" value="2"/>
</dbReference>
<dbReference type="Proteomes" id="UP000325315">
    <property type="component" value="Unassembled WGS sequence"/>
</dbReference>
<dbReference type="Pfam" id="PF00931">
    <property type="entry name" value="NB-ARC"/>
    <property type="match status" value="2"/>
</dbReference>
<dbReference type="Gene3D" id="3.80.10.10">
    <property type="entry name" value="Ribonuclease Inhibitor"/>
    <property type="match status" value="5"/>
</dbReference>
<dbReference type="Gene3D" id="1.10.8.430">
    <property type="entry name" value="Helical domain of apoptotic protease-activating factors"/>
    <property type="match status" value="2"/>
</dbReference>
<dbReference type="PROSITE" id="PS50104">
    <property type="entry name" value="TIR"/>
    <property type="match status" value="2"/>
</dbReference>
<dbReference type="InterPro" id="IPR032675">
    <property type="entry name" value="LRR_dom_sf"/>
</dbReference>
<dbReference type="Pfam" id="PF23282">
    <property type="entry name" value="WHD_ROQ1"/>
    <property type="match status" value="2"/>
</dbReference>
<evidence type="ECO:0000313" key="8">
    <source>
        <dbReference type="Proteomes" id="UP000325315"/>
    </source>
</evidence>
<name>A0A5B6WL06_9ROSI</name>
<dbReference type="InterPro" id="IPR035897">
    <property type="entry name" value="Toll_tir_struct_dom_sf"/>
</dbReference>
<dbReference type="PANTHER" id="PTHR11017">
    <property type="entry name" value="LEUCINE-RICH REPEAT-CONTAINING PROTEIN"/>
    <property type="match status" value="1"/>
</dbReference>
<comment type="caution">
    <text evidence="7">The sequence shown here is derived from an EMBL/GenBank/DDBJ whole genome shotgun (WGS) entry which is preliminary data.</text>
</comment>
<feature type="compositionally biased region" description="Acidic residues" evidence="5">
    <location>
        <begin position="1992"/>
        <end position="2020"/>
    </location>
</feature>
<dbReference type="SMART" id="SM00255">
    <property type="entry name" value="TIR"/>
    <property type="match status" value="2"/>
</dbReference>
<keyword evidence="8" id="KW-1185">Reference proteome</keyword>
<dbReference type="InterPro" id="IPR044974">
    <property type="entry name" value="Disease_R_plants"/>
</dbReference>
<evidence type="ECO:0000256" key="2">
    <source>
        <dbReference type="ARBA" id="ARBA00022737"/>
    </source>
</evidence>
<dbReference type="InterPro" id="IPR058192">
    <property type="entry name" value="WHD_ROQ1-like"/>
</dbReference>
<dbReference type="EMBL" id="SMMG02000003">
    <property type="protein sequence ID" value="KAA3481948.1"/>
    <property type="molecule type" value="Genomic_DNA"/>
</dbReference>
<keyword evidence="3" id="KW-0611">Plant defense</keyword>
<dbReference type="InterPro" id="IPR002182">
    <property type="entry name" value="NB-ARC"/>
</dbReference>
<evidence type="ECO:0000259" key="6">
    <source>
        <dbReference type="PROSITE" id="PS50104"/>
    </source>
</evidence>
<gene>
    <name evidence="7" type="ORF">EPI10_022271</name>
</gene>
<dbReference type="InterPro" id="IPR000157">
    <property type="entry name" value="TIR_dom"/>
</dbReference>
<reference evidence="8" key="1">
    <citation type="journal article" date="2019" name="Plant Biotechnol. J.">
        <title>Genome sequencing of the Australian wild diploid species Gossypium australe highlights disease resistance and delayed gland morphogenesis.</title>
        <authorList>
            <person name="Cai Y."/>
            <person name="Cai X."/>
            <person name="Wang Q."/>
            <person name="Wang P."/>
            <person name="Zhang Y."/>
            <person name="Cai C."/>
            <person name="Xu Y."/>
            <person name="Wang K."/>
            <person name="Zhou Z."/>
            <person name="Wang C."/>
            <person name="Geng S."/>
            <person name="Li B."/>
            <person name="Dong Q."/>
            <person name="Hou Y."/>
            <person name="Wang H."/>
            <person name="Ai P."/>
            <person name="Liu Z."/>
            <person name="Yi F."/>
            <person name="Sun M."/>
            <person name="An G."/>
            <person name="Cheng J."/>
            <person name="Zhang Y."/>
            <person name="Shi Q."/>
            <person name="Xie Y."/>
            <person name="Shi X."/>
            <person name="Chang Y."/>
            <person name="Huang F."/>
            <person name="Chen Y."/>
            <person name="Hong S."/>
            <person name="Mi L."/>
            <person name="Sun Q."/>
            <person name="Zhang L."/>
            <person name="Zhou B."/>
            <person name="Peng R."/>
            <person name="Zhang X."/>
            <person name="Liu F."/>
        </authorList>
    </citation>
    <scope>NUCLEOTIDE SEQUENCE [LARGE SCALE GENOMIC DNA]</scope>
    <source>
        <strain evidence="8">cv. PA1801</strain>
    </source>
</reference>
<proteinExistence type="predicted"/>
<dbReference type="PANTHER" id="PTHR11017:SF479">
    <property type="entry name" value="DISEASE RESISTANCE PROTEIN (TIR-NBS-LRR CLASS) FAMILY"/>
    <property type="match status" value="1"/>
</dbReference>
<feature type="region of interest" description="Disordered" evidence="5">
    <location>
        <begin position="1976"/>
        <end position="2065"/>
    </location>
</feature>
<dbReference type="GO" id="GO:0006952">
    <property type="term" value="P:defense response"/>
    <property type="evidence" value="ECO:0007669"/>
    <property type="project" value="UniProtKB-KW"/>
</dbReference>
<feature type="domain" description="TIR" evidence="6">
    <location>
        <begin position="12"/>
        <end position="180"/>
    </location>
</feature>
<dbReference type="InterPro" id="IPR036390">
    <property type="entry name" value="WH_DNA-bd_sf"/>
</dbReference>
<dbReference type="SUPFAM" id="SSF46785">
    <property type="entry name" value="Winged helix' DNA-binding domain"/>
    <property type="match status" value="2"/>
</dbReference>
<dbReference type="SUPFAM" id="SSF52200">
    <property type="entry name" value="Toll/Interleukin receptor TIR domain"/>
    <property type="match status" value="2"/>
</dbReference>
<dbReference type="SUPFAM" id="SSF52540">
    <property type="entry name" value="P-loop containing nucleoside triphosphate hydrolases"/>
    <property type="match status" value="2"/>
</dbReference>